<feature type="compositionally biased region" description="Basic residues" evidence="1">
    <location>
        <begin position="1"/>
        <end position="12"/>
    </location>
</feature>
<keyword evidence="3" id="KW-1185">Reference proteome</keyword>
<sequence>MSSRPRGRKRHAGSPPSTMASSKGATKSTGSTPYNCNFQQNLIDHSVYPGGHENPDGGIL</sequence>
<organism evidence="2 3">
    <name type="scientific">Paracoccidioides brasiliensis (strain Pb18)</name>
    <dbReference type="NCBI Taxonomy" id="502780"/>
    <lineage>
        <taxon>Eukaryota</taxon>
        <taxon>Fungi</taxon>
        <taxon>Dikarya</taxon>
        <taxon>Ascomycota</taxon>
        <taxon>Pezizomycotina</taxon>
        <taxon>Eurotiomycetes</taxon>
        <taxon>Eurotiomycetidae</taxon>
        <taxon>Onygenales</taxon>
        <taxon>Ajellomycetaceae</taxon>
        <taxon>Paracoccidioides</taxon>
    </lineage>
</organism>
<dbReference type="InParanoid" id="A0A0A0HS21"/>
<gene>
    <name evidence="2" type="ORF">PADG_11815</name>
</gene>
<feature type="compositionally biased region" description="Low complexity" evidence="1">
    <location>
        <begin position="20"/>
        <end position="32"/>
    </location>
</feature>
<evidence type="ECO:0000256" key="1">
    <source>
        <dbReference type="SAM" id="MobiDB-lite"/>
    </source>
</evidence>
<reference evidence="2 3" key="1">
    <citation type="journal article" date="2011" name="PLoS Genet.">
        <title>Comparative genomic analysis of human fungal pathogens causing paracoccidioidomycosis.</title>
        <authorList>
            <person name="Desjardins C.A."/>
            <person name="Champion M.D."/>
            <person name="Holder J.W."/>
            <person name="Muszewska A."/>
            <person name="Goldberg J."/>
            <person name="Bailao A.M."/>
            <person name="Brigido M.M."/>
            <person name="Ferreira M.E."/>
            <person name="Garcia A.M."/>
            <person name="Grynberg M."/>
            <person name="Gujja S."/>
            <person name="Heiman D.I."/>
            <person name="Henn M.R."/>
            <person name="Kodira C.D."/>
            <person name="Leon-Narvaez H."/>
            <person name="Longo L.V."/>
            <person name="Ma L.J."/>
            <person name="Malavazi I."/>
            <person name="Matsuo A.L."/>
            <person name="Morais F.V."/>
            <person name="Pereira M."/>
            <person name="Rodriguez-Brito S."/>
            <person name="Sakthikumar S."/>
            <person name="Salem-Izacc S.M."/>
            <person name="Sykes S.M."/>
            <person name="Teixeira M.M."/>
            <person name="Vallejo M.C."/>
            <person name="Walter M.E."/>
            <person name="Yandava C."/>
            <person name="Young S."/>
            <person name="Zeng Q."/>
            <person name="Zucker J."/>
            <person name="Felipe M.S."/>
            <person name="Goldman G.H."/>
            <person name="Haas B.J."/>
            <person name="McEwen J.G."/>
            <person name="Nino-Vega G."/>
            <person name="Puccia R."/>
            <person name="San-Blas G."/>
            <person name="Soares C.M."/>
            <person name="Birren B.W."/>
            <person name="Cuomo C.A."/>
        </authorList>
    </citation>
    <scope>NUCLEOTIDE SEQUENCE [LARGE SCALE GENOMIC DNA]</scope>
    <source>
        <strain evidence="2 3">Pb18</strain>
    </source>
</reference>
<feature type="region of interest" description="Disordered" evidence="1">
    <location>
        <begin position="1"/>
        <end position="37"/>
    </location>
</feature>
<dbReference type="AlphaFoldDB" id="A0A0A0HS21"/>
<dbReference type="GeneID" id="22587712"/>
<dbReference type="RefSeq" id="XP_010760534.1">
    <property type="nucleotide sequence ID" value="XM_010762232.1"/>
</dbReference>
<proteinExistence type="predicted"/>
<dbReference type="KEGG" id="pbn:PADG_11815"/>
<dbReference type="Proteomes" id="UP000001628">
    <property type="component" value="Unassembled WGS sequence"/>
</dbReference>
<name>A0A0A0HS21_PARBD</name>
<accession>A0A0A0HS21</accession>
<protein>
    <submittedName>
        <fullName evidence="2">Uncharacterized protein</fullName>
    </submittedName>
</protein>
<evidence type="ECO:0000313" key="2">
    <source>
        <dbReference type="EMBL" id="KGM92024.1"/>
    </source>
</evidence>
<dbReference type="EMBL" id="KN275961">
    <property type="protein sequence ID" value="KGM92024.1"/>
    <property type="molecule type" value="Genomic_DNA"/>
</dbReference>
<dbReference type="HOGENOM" id="CLU_2942400_0_0_1"/>
<dbReference type="VEuPathDB" id="FungiDB:PADG_11815"/>
<evidence type="ECO:0000313" key="3">
    <source>
        <dbReference type="Proteomes" id="UP000001628"/>
    </source>
</evidence>